<dbReference type="Pfam" id="PF02137">
    <property type="entry name" value="A_deamin"/>
    <property type="match status" value="1"/>
</dbReference>
<dbReference type="AlphaFoldDB" id="A0AAV5RUN2"/>
<dbReference type="GO" id="GO:0002100">
    <property type="term" value="P:tRNA wobble adenosine to inosine editing"/>
    <property type="evidence" value="ECO:0007669"/>
    <property type="project" value="InterPro"/>
</dbReference>
<feature type="domain" description="A to I editase" evidence="1">
    <location>
        <begin position="56"/>
        <end position="337"/>
    </location>
</feature>
<name>A0AAV5RUN2_MAUHU</name>
<gene>
    <name evidence="2" type="ORF">DAKH74_008600</name>
</gene>
<dbReference type="GO" id="GO:0003723">
    <property type="term" value="F:RNA binding"/>
    <property type="evidence" value="ECO:0007669"/>
    <property type="project" value="InterPro"/>
</dbReference>
<dbReference type="PROSITE" id="PS50141">
    <property type="entry name" value="A_DEAMIN_EDITASE"/>
    <property type="match status" value="1"/>
</dbReference>
<organism evidence="2 3">
    <name type="scientific">Maudiozyma humilis</name>
    <name type="common">Sour dough yeast</name>
    <name type="synonym">Kazachstania humilis</name>
    <dbReference type="NCBI Taxonomy" id="51915"/>
    <lineage>
        <taxon>Eukaryota</taxon>
        <taxon>Fungi</taxon>
        <taxon>Dikarya</taxon>
        <taxon>Ascomycota</taxon>
        <taxon>Saccharomycotina</taxon>
        <taxon>Saccharomycetes</taxon>
        <taxon>Saccharomycetales</taxon>
        <taxon>Saccharomycetaceae</taxon>
        <taxon>Maudiozyma</taxon>
    </lineage>
</organism>
<evidence type="ECO:0000313" key="3">
    <source>
        <dbReference type="Proteomes" id="UP001377567"/>
    </source>
</evidence>
<keyword evidence="3" id="KW-1185">Reference proteome</keyword>
<sequence>MDATLKEQICNLISDEYKKLKQSSKPVIRSNGKKEWTVLASIVKWDNKTNETRILSLSTGVKALPDETLQRSSGKMVHDCHAEILAIRGFNSVILQHMGFLKEGKSSDLIEEKEGKYTWKENNKLVLYISRMPCGDASMDSLEESEDTNENFQIADDADQQYINDDIKTTIRGRLNFSKKGIVRTKPGRIDSNITLSKSCSDKLCVKQLSSILNSLTFGLFNEPVYLDYLLIPMLKESDLRGLKRCFTTRLVCHNNEGKESDDFPLHPFVIESTDQCFIDDKKSAAEDPSAMSSVKLYFSSSDTIEQAILNGVRNGFYTKGNKRLRKNCEAIVSRYFQWTLFQTLFPSHEKSYLAHKAAQKARNELISKARVRLSPDGWIHTLPDDCVL</sequence>
<dbReference type="Proteomes" id="UP001377567">
    <property type="component" value="Unassembled WGS sequence"/>
</dbReference>
<dbReference type="SMART" id="SM00552">
    <property type="entry name" value="ADEAMc"/>
    <property type="match status" value="1"/>
</dbReference>
<comment type="caution">
    <text evidence="2">The sequence shown here is derived from an EMBL/GenBank/DDBJ whole genome shotgun (WGS) entry which is preliminary data.</text>
</comment>
<evidence type="ECO:0000259" key="1">
    <source>
        <dbReference type="PROSITE" id="PS50141"/>
    </source>
</evidence>
<reference evidence="2 3" key="1">
    <citation type="journal article" date="2023" name="Elife">
        <title>Identification of key yeast species and microbe-microbe interactions impacting larval growth of Drosophila in the wild.</title>
        <authorList>
            <person name="Mure A."/>
            <person name="Sugiura Y."/>
            <person name="Maeda R."/>
            <person name="Honda K."/>
            <person name="Sakurai N."/>
            <person name="Takahashi Y."/>
            <person name="Watada M."/>
            <person name="Katoh T."/>
            <person name="Gotoh A."/>
            <person name="Gotoh Y."/>
            <person name="Taniguchi I."/>
            <person name="Nakamura K."/>
            <person name="Hayashi T."/>
            <person name="Katayama T."/>
            <person name="Uemura T."/>
            <person name="Hattori Y."/>
        </authorList>
    </citation>
    <scope>NUCLEOTIDE SEQUENCE [LARGE SCALE GENOMIC DNA]</scope>
    <source>
        <strain evidence="2 3">KH-74</strain>
    </source>
</reference>
<dbReference type="GO" id="GO:0043829">
    <property type="term" value="F:tRNA-specific adenosine-37 deaminase activity"/>
    <property type="evidence" value="ECO:0007669"/>
    <property type="project" value="TreeGrafter"/>
</dbReference>
<dbReference type="InterPro" id="IPR002466">
    <property type="entry name" value="A_deamin"/>
</dbReference>
<dbReference type="InterPro" id="IPR042935">
    <property type="entry name" value="Tad1"/>
</dbReference>
<dbReference type="EMBL" id="BTGD01000001">
    <property type="protein sequence ID" value="GMM54244.1"/>
    <property type="molecule type" value="Genomic_DNA"/>
</dbReference>
<dbReference type="PANTHER" id="PTHR47803:SF1">
    <property type="entry name" value="TRNA-SPECIFIC ADENOSINE DEAMINASE 1"/>
    <property type="match status" value="1"/>
</dbReference>
<protein>
    <submittedName>
        <fullName evidence="2">tRNA-specific adenosine deaminase</fullName>
    </submittedName>
</protein>
<proteinExistence type="predicted"/>
<dbReference type="PANTHER" id="PTHR47803">
    <property type="entry name" value="TRNA-SPECIFIC ADENOSINE DEAMINASE 1"/>
    <property type="match status" value="1"/>
</dbReference>
<accession>A0AAV5RUN2</accession>
<evidence type="ECO:0000313" key="2">
    <source>
        <dbReference type="EMBL" id="GMM54244.1"/>
    </source>
</evidence>